<accession>A0A381SVJ1</accession>
<protein>
    <recommendedName>
        <fullName evidence="2">TonB-dependent receptor-like beta-barrel domain-containing protein</fullName>
    </recommendedName>
</protein>
<organism evidence="1">
    <name type="scientific">marine metagenome</name>
    <dbReference type="NCBI Taxonomy" id="408172"/>
    <lineage>
        <taxon>unclassified sequences</taxon>
        <taxon>metagenomes</taxon>
        <taxon>ecological metagenomes</taxon>
    </lineage>
</organism>
<gene>
    <name evidence="1" type="ORF">METZ01_LOCUS60258</name>
</gene>
<dbReference type="EMBL" id="UINC01003562">
    <property type="protein sequence ID" value="SVA07404.1"/>
    <property type="molecule type" value="Genomic_DNA"/>
</dbReference>
<evidence type="ECO:0008006" key="2">
    <source>
        <dbReference type="Google" id="ProtNLM"/>
    </source>
</evidence>
<dbReference type="AlphaFoldDB" id="A0A381SVJ1"/>
<evidence type="ECO:0000313" key="1">
    <source>
        <dbReference type="EMBL" id="SVA07404.1"/>
    </source>
</evidence>
<name>A0A381SVJ1_9ZZZZ</name>
<proteinExistence type="predicted"/>
<sequence length="530" mass="61504">MFRIFFWLIVGLLYSQERMIMPYDWSGHQGYVIINGRYMWNQDWTSGPFFFDGTYTNYPSLFGPEILSGFMGTSSDSLLLDTNTVTSYFDYVQGDYFLDKLAISTEYTGNGRYFHLHGFKRTFAGAYSQYIPPNTTIRPIQQTYTAHYVSNKDQDEASVAIGHFNTSSGLPDTMGISLIDSRVTTTSIYWKHSKEQFFYKLEGNNFLHRYDTDHSQALTSRVRYLTRSRYQGSFQWKIDENSSLYFFVTTNDRTLRENSFNKISWNELSMMGDYSFISLKTGIVKTGNDIQWVTNGSTKFQWKNYSVGTRLKRDVIPVHTFISDSLTLETRDLIEISGKWSIKKLSINVWIYNNQYHYSPNLSLGNNNIPTIVSNTWIAGELATKLRDAWLFSVYYGHQESEGFISDGIGNRINIRFLGKNKLFKGKLDLVTSLSVHGWLNREYTSAIHPTEFYPIAWISDSSLKDKWFVNLSIIGQVRSFILKYELHNVAQIMTSFIDFGDSDFTLDLNPFFPPNRRLASLSIEWHFID</sequence>
<reference evidence="1" key="1">
    <citation type="submission" date="2018-05" db="EMBL/GenBank/DDBJ databases">
        <authorList>
            <person name="Lanie J.A."/>
            <person name="Ng W.-L."/>
            <person name="Kazmierczak K.M."/>
            <person name="Andrzejewski T.M."/>
            <person name="Davidsen T.M."/>
            <person name="Wayne K.J."/>
            <person name="Tettelin H."/>
            <person name="Glass J.I."/>
            <person name="Rusch D."/>
            <person name="Podicherti R."/>
            <person name="Tsui H.-C.T."/>
            <person name="Winkler M.E."/>
        </authorList>
    </citation>
    <scope>NUCLEOTIDE SEQUENCE</scope>
</reference>